<organism evidence="1 2">
    <name type="scientific">Trametes sanguinea</name>
    <dbReference type="NCBI Taxonomy" id="158606"/>
    <lineage>
        <taxon>Eukaryota</taxon>
        <taxon>Fungi</taxon>
        <taxon>Dikarya</taxon>
        <taxon>Basidiomycota</taxon>
        <taxon>Agaricomycotina</taxon>
        <taxon>Agaricomycetes</taxon>
        <taxon>Polyporales</taxon>
        <taxon>Polyporaceae</taxon>
        <taxon>Trametes</taxon>
    </lineage>
</organism>
<protein>
    <submittedName>
        <fullName evidence="1">Uncharacterized protein</fullName>
    </submittedName>
</protein>
<reference evidence="1" key="1">
    <citation type="submission" date="2022-08" db="EMBL/GenBank/DDBJ databases">
        <title>Genome Sequence of Pycnoporus sanguineus.</title>
        <authorList>
            <person name="Buettner E."/>
        </authorList>
    </citation>
    <scope>NUCLEOTIDE SEQUENCE</scope>
    <source>
        <strain evidence="1">CG-C14</strain>
    </source>
</reference>
<evidence type="ECO:0000313" key="1">
    <source>
        <dbReference type="EMBL" id="KAJ2983175.1"/>
    </source>
</evidence>
<dbReference type="Proteomes" id="UP001144978">
    <property type="component" value="Unassembled WGS sequence"/>
</dbReference>
<sequence length="153" mass="16164">MPLAAVAKESEVDVLIIGAGPAGVMCANALAMAGVNVRIIDQRPAKVAAGQADGIQPRTIEVLQSYGLGERLLREGNQMHMAAFYNPSPSGGIEVNRVAMVTLHQGAIEAIFLDSMKAHGVSVERPIAPTSIELSQSEEELKDPNAIPSRRVP</sequence>
<comment type="caution">
    <text evidence="1">The sequence shown here is derived from an EMBL/GenBank/DDBJ whole genome shotgun (WGS) entry which is preliminary data.</text>
</comment>
<dbReference type="EMBL" id="JANSHE010003909">
    <property type="protein sequence ID" value="KAJ2983175.1"/>
    <property type="molecule type" value="Genomic_DNA"/>
</dbReference>
<proteinExistence type="predicted"/>
<evidence type="ECO:0000313" key="2">
    <source>
        <dbReference type="Proteomes" id="UP001144978"/>
    </source>
</evidence>
<keyword evidence="2" id="KW-1185">Reference proteome</keyword>
<accession>A0ACC1NV25</accession>
<name>A0ACC1NV25_9APHY</name>
<gene>
    <name evidence="1" type="ORF">NUW54_g10662</name>
</gene>